<dbReference type="GO" id="GO:0016020">
    <property type="term" value="C:membrane"/>
    <property type="evidence" value="ECO:0007669"/>
    <property type="project" value="UniProtKB-SubCell"/>
</dbReference>
<reference evidence="7 8" key="1">
    <citation type="submission" date="2017-04" db="EMBL/GenBank/DDBJ databases">
        <title>Bacillus krulwichiae AM31D Genome sequencing and assembly.</title>
        <authorList>
            <person name="Krulwich T.A."/>
            <person name="Anastor L."/>
            <person name="Ehrlich R."/>
            <person name="Ehrlich G.D."/>
            <person name="Janto B."/>
        </authorList>
    </citation>
    <scope>NUCLEOTIDE SEQUENCE [LARGE SCALE GENOMIC DNA]</scope>
    <source>
        <strain evidence="7 8">AM31D</strain>
    </source>
</reference>
<comment type="similarity">
    <text evidence="2">Belongs to the UPF0057 (PMP3) family.</text>
</comment>
<evidence type="ECO:0000313" key="7">
    <source>
        <dbReference type="EMBL" id="ARK30597.1"/>
    </source>
</evidence>
<accession>A0A1X9MB05</accession>
<dbReference type="InterPro" id="IPR000612">
    <property type="entry name" value="PMP3"/>
</dbReference>
<comment type="subcellular location">
    <subcellularLocation>
        <location evidence="1">Membrane</location>
    </subcellularLocation>
</comment>
<keyword evidence="3 6" id="KW-0812">Transmembrane</keyword>
<dbReference type="KEGG" id="bkw:BkAM31D_12575"/>
<evidence type="ECO:0000256" key="5">
    <source>
        <dbReference type="ARBA" id="ARBA00023136"/>
    </source>
</evidence>
<keyword evidence="5 6" id="KW-0472">Membrane</keyword>
<evidence type="ECO:0000256" key="6">
    <source>
        <dbReference type="SAM" id="Phobius"/>
    </source>
</evidence>
<name>A0A1X9MB05_9BACI</name>
<dbReference type="EMBL" id="CP020814">
    <property type="protein sequence ID" value="ARK30597.1"/>
    <property type="molecule type" value="Genomic_DNA"/>
</dbReference>
<evidence type="ECO:0000256" key="4">
    <source>
        <dbReference type="ARBA" id="ARBA00022989"/>
    </source>
</evidence>
<evidence type="ECO:0000256" key="3">
    <source>
        <dbReference type="ARBA" id="ARBA00022692"/>
    </source>
</evidence>
<dbReference type="Pfam" id="PF01679">
    <property type="entry name" value="Pmp3"/>
    <property type="match status" value="1"/>
</dbReference>
<proteinExistence type="inferred from homology"/>
<evidence type="ECO:0000313" key="8">
    <source>
        <dbReference type="Proteomes" id="UP000193006"/>
    </source>
</evidence>
<dbReference type="RefSeq" id="WP_066149228.1">
    <property type="nucleotide sequence ID" value="NZ_CP020814.1"/>
</dbReference>
<evidence type="ECO:0000256" key="1">
    <source>
        <dbReference type="ARBA" id="ARBA00004370"/>
    </source>
</evidence>
<evidence type="ECO:0000256" key="2">
    <source>
        <dbReference type="ARBA" id="ARBA00009530"/>
    </source>
</evidence>
<keyword evidence="8" id="KW-1185">Reference proteome</keyword>
<dbReference type="AlphaFoldDB" id="A0A1X9MB05"/>
<dbReference type="Proteomes" id="UP000193006">
    <property type="component" value="Chromosome"/>
</dbReference>
<dbReference type="PANTHER" id="PTHR21659:SF42">
    <property type="entry name" value="UPF0057 MEMBRANE PROTEIN ZK632.10-RELATED"/>
    <property type="match status" value="1"/>
</dbReference>
<protein>
    <submittedName>
        <fullName evidence="7">Proteolipid membrane potential modulator</fullName>
    </submittedName>
</protein>
<dbReference type="STRING" id="199441.BkAM31D_12575"/>
<dbReference type="PANTHER" id="PTHR21659">
    <property type="entry name" value="HYDROPHOBIC PROTEIN RCI2 LOW TEMPERATURE AND SALT RESPONSIVE PROTEIN LTI6 -RELATED"/>
    <property type="match status" value="1"/>
</dbReference>
<feature type="transmembrane region" description="Helical" evidence="6">
    <location>
        <begin position="27"/>
        <end position="46"/>
    </location>
</feature>
<keyword evidence="4 6" id="KW-1133">Transmembrane helix</keyword>
<gene>
    <name evidence="7" type="ORF">BkAM31D_12575</name>
</gene>
<sequence length="61" mass="6815">MMYLIAVLLPPLAVLLAGRPFQAVLNLILTMFFWLPGAIHACFIVADKKADRRAKKYGNRG</sequence>
<organism evidence="7 8">
    <name type="scientific">Halalkalibacter krulwichiae</name>
    <dbReference type="NCBI Taxonomy" id="199441"/>
    <lineage>
        <taxon>Bacteria</taxon>
        <taxon>Bacillati</taxon>
        <taxon>Bacillota</taxon>
        <taxon>Bacilli</taxon>
        <taxon>Bacillales</taxon>
        <taxon>Bacillaceae</taxon>
        <taxon>Halalkalibacter</taxon>
    </lineage>
</organism>